<dbReference type="EMBL" id="CP121309">
    <property type="protein sequence ID" value="WFP93424.1"/>
    <property type="molecule type" value="Genomic_DNA"/>
</dbReference>
<dbReference type="KEGG" id="eah:FA04_26935"/>
<geneLocation type="plasmid" evidence="3 5">
    <name>unnamedA</name>
</geneLocation>
<name>A0A9Q8YBP3_ENSAD</name>
<reference evidence="2" key="1">
    <citation type="submission" date="2022-06" db="EMBL/GenBank/DDBJ databases">
        <title>Physiological and biochemical characterization and genomic elucidation of a strain of the genus Ensifer adhaerens M8 that combines arsenic oxidation and chromium reduction.</title>
        <authorList>
            <person name="Li X."/>
            <person name="Yu c."/>
        </authorList>
    </citation>
    <scope>NUCLEOTIDE SEQUENCE</scope>
    <source>
        <strain evidence="2">M8</strain>
        <plasmid evidence="2">pA</plasmid>
    </source>
</reference>
<evidence type="ECO:0000313" key="4">
    <source>
        <dbReference type="Proteomes" id="UP001055460"/>
    </source>
</evidence>
<evidence type="ECO:0000259" key="1">
    <source>
        <dbReference type="Pfam" id="PF07883"/>
    </source>
</evidence>
<dbReference type="InterPro" id="IPR014710">
    <property type="entry name" value="RmlC-like_jellyroll"/>
</dbReference>
<organism evidence="2 4">
    <name type="scientific">Ensifer adhaerens</name>
    <name type="common">Sinorhizobium morelense</name>
    <dbReference type="NCBI Taxonomy" id="106592"/>
    <lineage>
        <taxon>Bacteria</taxon>
        <taxon>Pseudomonadati</taxon>
        <taxon>Pseudomonadota</taxon>
        <taxon>Alphaproteobacteria</taxon>
        <taxon>Hyphomicrobiales</taxon>
        <taxon>Rhizobiaceae</taxon>
        <taxon>Sinorhizobium/Ensifer group</taxon>
        <taxon>Ensifer</taxon>
    </lineage>
</organism>
<dbReference type="Pfam" id="PF07883">
    <property type="entry name" value="Cupin_2"/>
    <property type="match status" value="1"/>
</dbReference>
<dbReference type="GeneID" id="29522173"/>
<proteinExistence type="predicted"/>
<keyword evidence="2" id="KW-0614">Plasmid</keyword>
<gene>
    <name evidence="2" type="ORF">NE863_26640</name>
    <name evidence="3" type="ORF">P4B07_27280</name>
</gene>
<dbReference type="AlphaFoldDB" id="A0A9Q8YBP3"/>
<dbReference type="InterPro" id="IPR011051">
    <property type="entry name" value="RmlC_Cupin_sf"/>
</dbReference>
<dbReference type="InterPro" id="IPR013096">
    <property type="entry name" value="Cupin_2"/>
</dbReference>
<keyword evidence="5" id="KW-1185">Reference proteome</keyword>
<evidence type="ECO:0000313" key="5">
    <source>
        <dbReference type="Proteomes" id="UP001214094"/>
    </source>
</evidence>
<dbReference type="SUPFAM" id="SSF51182">
    <property type="entry name" value="RmlC-like cupins"/>
    <property type="match status" value="1"/>
</dbReference>
<dbReference type="EMBL" id="CP098808">
    <property type="protein sequence ID" value="USJ26038.1"/>
    <property type="molecule type" value="Genomic_DNA"/>
</dbReference>
<sequence>MGAVAHEDWPIEMWRPGVETRMLISALNGASGLCLFEQWIAPGAGAPTHSHPVEEVLTVVAGQAEMWIDDERFILTSNQSLIVPKLRRHGFANVGGETLHIRAVLASAAFEASFDDAAEATRRWAAAPVQG</sequence>
<feature type="domain" description="Cupin type-2" evidence="1">
    <location>
        <begin position="40"/>
        <end position="101"/>
    </location>
</feature>
<geneLocation type="plasmid" evidence="2 4">
    <name>pA</name>
</geneLocation>
<dbReference type="Proteomes" id="UP001214094">
    <property type="component" value="Plasmid unnamedA"/>
</dbReference>
<protein>
    <submittedName>
        <fullName evidence="2">Cupin domain-containing protein</fullName>
    </submittedName>
</protein>
<accession>A0A9Q8YBP3</accession>
<dbReference type="Gene3D" id="2.60.120.10">
    <property type="entry name" value="Jelly Rolls"/>
    <property type="match status" value="1"/>
</dbReference>
<evidence type="ECO:0000313" key="2">
    <source>
        <dbReference type="EMBL" id="USJ26038.1"/>
    </source>
</evidence>
<evidence type="ECO:0000313" key="3">
    <source>
        <dbReference type="EMBL" id="WFP93424.1"/>
    </source>
</evidence>
<dbReference type="Proteomes" id="UP001055460">
    <property type="component" value="Plasmid pA"/>
</dbReference>
<dbReference type="RefSeq" id="WP_034798394.1">
    <property type="nucleotide sequence ID" value="NZ_CAXURO020000002.1"/>
</dbReference>
<reference evidence="3 5" key="2">
    <citation type="submission" date="2023-03" db="EMBL/GenBank/DDBJ databases">
        <title>Comparative genome and transcriptome analysis combination mining strategies for increasing vitamin B12 production of Ensifer adhaerens strain.</title>
        <authorList>
            <person name="Yongheng L."/>
        </authorList>
    </citation>
    <scope>NUCLEOTIDE SEQUENCE [LARGE SCALE GENOMIC DNA]</scope>
    <source>
        <strain evidence="3 5">Casida A-T305</strain>
        <plasmid evidence="3 5">unnamedA</plasmid>
    </source>
</reference>